<name>A0A2U1PX61_ARTAN</name>
<dbReference type="GO" id="GO:0005096">
    <property type="term" value="F:GTPase activator activity"/>
    <property type="evidence" value="ECO:0007669"/>
    <property type="project" value="UniProtKB-KW"/>
</dbReference>
<dbReference type="Pfam" id="PF01412">
    <property type="entry name" value="ArfGap"/>
    <property type="match status" value="1"/>
</dbReference>
<dbReference type="EMBL" id="PKPP01000635">
    <property type="protein sequence ID" value="PWA90364.1"/>
    <property type="molecule type" value="Genomic_DNA"/>
</dbReference>
<dbReference type="GO" id="GO:0008270">
    <property type="term" value="F:zinc ion binding"/>
    <property type="evidence" value="ECO:0007669"/>
    <property type="project" value="UniProtKB-KW"/>
</dbReference>
<feature type="region of interest" description="Disordered" evidence="6">
    <location>
        <begin position="191"/>
        <end position="218"/>
    </location>
</feature>
<evidence type="ECO:0000259" key="7">
    <source>
        <dbReference type="PROSITE" id="PS50115"/>
    </source>
</evidence>
<dbReference type="InterPro" id="IPR038508">
    <property type="entry name" value="ArfGAP_dom_sf"/>
</dbReference>
<protein>
    <submittedName>
        <fullName evidence="8">Arf GTPase activating protein</fullName>
    </submittedName>
</protein>
<evidence type="ECO:0000256" key="1">
    <source>
        <dbReference type="ARBA" id="ARBA00022468"/>
    </source>
</evidence>
<evidence type="ECO:0000256" key="2">
    <source>
        <dbReference type="ARBA" id="ARBA00022723"/>
    </source>
</evidence>
<keyword evidence="3 5" id="KW-0863">Zinc-finger</keyword>
<reference evidence="8 9" key="1">
    <citation type="journal article" date="2018" name="Mol. Plant">
        <title>The genome of Artemisia annua provides insight into the evolution of Asteraceae family and artemisinin biosynthesis.</title>
        <authorList>
            <person name="Shen Q."/>
            <person name="Zhang L."/>
            <person name="Liao Z."/>
            <person name="Wang S."/>
            <person name="Yan T."/>
            <person name="Shi P."/>
            <person name="Liu M."/>
            <person name="Fu X."/>
            <person name="Pan Q."/>
            <person name="Wang Y."/>
            <person name="Lv Z."/>
            <person name="Lu X."/>
            <person name="Zhang F."/>
            <person name="Jiang W."/>
            <person name="Ma Y."/>
            <person name="Chen M."/>
            <person name="Hao X."/>
            <person name="Li L."/>
            <person name="Tang Y."/>
            <person name="Lv G."/>
            <person name="Zhou Y."/>
            <person name="Sun X."/>
            <person name="Brodelius P.E."/>
            <person name="Rose J.K.C."/>
            <person name="Tang K."/>
        </authorList>
    </citation>
    <scope>NUCLEOTIDE SEQUENCE [LARGE SCALE GENOMIC DNA]</scope>
    <source>
        <strain evidence="9">cv. Huhao1</strain>
        <tissue evidence="8">Leaf</tissue>
    </source>
</reference>
<dbReference type="STRING" id="35608.A0A2U1PX61"/>
<dbReference type="FunFam" id="1.10.220.150:FF:000009">
    <property type="entry name" value="stromal membrane-associated protein 1 isoform X1"/>
    <property type="match status" value="1"/>
</dbReference>
<dbReference type="InterPro" id="IPR044520">
    <property type="entry name" value="ARF_GAP_AGD5/15"/>
</dbReference>
<keyword evidence="1" id="KW-0343">GTPase activation</keyword>
<dbReference type="InterPro" id="IPR001164">
    <property type="entry name" value="ArfGAP_dom"/>
</dbReference>
<dbReference type="Proteomes" id="UP000245207">
    <property type="component" value="Unassembled WGS sequence"/>
</dbReference>
<organism evidence="8 9">
    <name type="scientific">Artemisia annua</name>
    <name type="common">Sweet wormwood</name>
    <dbReference type="NCBI Taxonomy" id="35608"/>
    <lineage>
        <taxon>Eukaryota</taxon>
        <taxon>Viridiplantae</taxon>
        <taxon>Streptophyta</taxon>
        <taxon>Embryophyta</taxon>
        <taxon>Tracheophyta</taxon>
        <taxon>Spermatophyta</taxon>
        <taxon>Magnoliopsida</taxon>
        <taxon>eudicotyledons</taxon>
        <taxon>Gunneridae</taxon>
        <taxon>Pentapetalae</taxon>
        <taxon>asterids</taxon>
        <taxon>campanulids</taxon>
        <taxon>Asterales</taxon>
        <taxon>Asteraceae</taxon>
        <taxon>Asteroideae</taxon>
        <taxon>Anthemideae</taxon>
        <taxon>Artemisiinae</taxon>
        <taxon>Artemisia</taxon>
    </lineage>
</organism>
<dbReference type="PANTHER" id="PTHR46419:SF3">
    <property type="entry name" value="ADP-RIBOSYLATION FACTOR GTPASE-ACTIVATING PROTEIN AGD15-RELATED"/>
    <property type="match status" value="1"/>
</dbReference>
<feature type="domain" description="Arf-GAP" evidence="7">
    <location>
        <begin position="17"/>
        <end position="131"/>
    </location>
</feature>
<comment type="caution">
    <text evidence="8">The sequence shown here is derived from an EMBL/GenBank/DDBJ whole genome shotgun (WGS) entry which is preliminary data.</text>
</comment>
<dbReference type="CDD" id="cd08204">
    <property type="entry name" value="ArfGap"/>
    <property type="match status" value="1"/>
</dbReference>
<keyword evidence="4" id="KW-0862">Zinc</keyword>
<feature type="compositionally biased region" description="Basic and acidic residues" evidence="6">
    <location>
        <begin position="193"/>
        <end position="205"/>
    </location>
</feature>
<accession>A0A2U1PX61</accession>
<dbReference type="InterPro" id="IPR037278">
    <property type="entry name" value="ARFGAP/RecO"/>
</dbReference>
<keyword evidence="2" id="KW-0479">Metal-binding</keyword>
<dbReference type="PRINTS" id="PR00405">
    <property type="entry name" value="REVINTRACTNG"/>
</dbReference>
<dbReference type="PANTHER" id="PTHR46419">
    <property type="entry name" value="ADP-RIBOSYLATION FACTOR GTPASE-ACTIVATING PROTEIN AGD5"/>
    <property type="match status" value="1"/>
</dbReference>
<evidence type="ECO:0000313" key="8">
    <source>
        <dbReference type="EMBL" id="PWA90364.1"/>
    </source>
</evidence>
<evidence type="ECO:0000256" key="6">
    <source>
        <dbReference type="SAM" id="MobiDB-lite"/>
    </source>
</evidence>
<dbReference type="SUPFAM" id="SSF57863">
    <property type="entry name" value="ArfGap/RecO-like zinc finger"/>
    <property type="match status" value="1"/>
</dbReference>
<dbReference type="OrthoDB" id="10266696at2759"/>
<evidence type="ECO:0000256" key="4">
    <source>
        <dbReference type="ARBA" id="ARBA00022833"/>
    </source>
</evidence>
<evidence type="ECO:0000256" key="3">
    <source>
        <dbReference type="ARBA" id="ARBA00022771"/>
    </source>
</evidence>
<dbReference type="AlphaFoldDB" id="A0A2U1PX61"/>
<evidence type="ECO:0000313" key="9">
    <source>
        <dbReference type="Proteomes" id="UP000245207"/>
    </source>
</evidence>
<dbReference type="Gene3D" id="1.10.220.150">
    <property type="entry name" value="Arf GTPase activating protein"/>
    <property type="match status" value="1"/>
</dbReference>
<dbReference type="SMART" id="SM00105">
    <property type="entry name" value="ArfGap"/>
    <property type="match status" value="1"/>
</dbReference>
<gene>
    <name evidence="8" type="ORF">CTI12_AA101460</name>
</gene>
<sequence length="482" mass="54127">MMNQKSRVTKELHEKHRKILEGLLKLPENRECADCKTKGPRWASVNIGIFICMQCSGVHRSLGVHISKVRSATLDTWLPEQIAFMQNMGNNKSNSFWEAELPPRYDRVGIENFIRAKYVDKRWISRDQKVESHLSTARQEHVPVYKPEPPAGKVIVRIPEPIQSPQLYKSNKSVTPLPPGVVEQKVIVQPKQTEQRSKPEEHKVVENVQTEQRSKPEEHKVVENVGQKVDDYQATNLFDMIPVDSKVTVNGSKFSSSDENPQERVQTSGPMLAVIEHNDANKSSNKVETKFEFEDLFDGLDWVAPSLPQETCKQLKSDIVSLSEKSIILPPISVEQQPPAVHTQQQTKLTSNHQNGMNAFNRYPNQSTVVPPISVQQQQPAVHTQQPPAVHTQQQPKIMGNHQNGMNGFHRYPNQIGNIKTSQPIGNPGFYTTSSMYGTNRVAPSTKPLGGSRPGMGPLGIPTQLGGEYDFSSLTQGMFTKR</sequence>
<evidence type="ECO:0000256" key="5">
    <source>
        <dbReference type="PROSITE-ProRule" id="PRU00288"/>
    </source>
</evidence>
<keyword evidence="9" id="KW-1185">Reference proteome</keyword>
<proteinExistence type="predicted"/>
<dbReference type="PROSITE" id="PS50115">
    <property type="entry name" value="ARFGAP"/>
    <property type="match status" value="1"/>
</dbReference>